<proteinExistence type="predicted"/>
<protein>
    <submittedName>
        <fullName evidence="1">Uncharacterized protein</fullName>
    </submittedName>
</protein>
<organism evidence="1 2">
    <name type="scientific">Polyplosphaeria fusca</name>
    <dbReference type="NCBI Taxonomy" id="682080"/>
    <lineage>
        <taxon>Eukaryota</taxon>
        <taxon>Fungi</taxon>
        <taxon>Dikarya</taxon>
        <taxon>Ascomycota</taxon>
        <taxon>Pezizomycotina</taxon>
        <taxon>Dothideomycetes</taxon>
        <taxon>Pleosporomycetidae</taxon>
        <taxon>Pleosporales</taxon>
        <taxon>Tetraplosphaeriaceae</taxon>
        <taxon>Polyplosphaeria</taxon>
    </lineage>
</organism>
<reference evidence="1" key="1">
    <citation type="journal article" date="2020" name="Stud. Mycol.">
        <title>101 Dothideomycetes genomes: a test case for predicting lifestyles and emergence of pathogens.</title>
        <authorList>
            <person name="Haridas S."/>
            <person name="Albert R."/>
            <person name="Binder M."/>
            <person name="Bloem J."/>
            <person name="Labutti K."/>
            <person name="Salamov A."/>
            <person name="Andreopoulos B."/>
            <person name="Baker S."/>
            <person name="Barry K."/>
            <person name="Bills G."/>
            <person name="Bluhm B."/>
            <person name="Cannon C."/>
            <person name="Castanera R."/>
            <person name="Culley D."/>
            <person name="Daum C."/>
            <person name="Ezra D."/>
            <person name="Gonzalez J."/>
            <person name="Henrissat B."/>
            <person name="Kuo A."/>
            <person name="Liang C."/>
            <person name="Lipzen A."/>
            <person name="Lutzoni F."/>
            <person name="Magnuson J."/>
            <person name="Mondo S."/>
            <person name="Nolan M."/>
            <person name="Ohm R."/>
            <person name="Pangilinan J."/>
            <person name="Park H.-J."/>
            <person name="Ramirez L."/>
            <person name="Alfaro M."/>
            <person name="Sun H."/>
            <person name="Tritt A."/>
            <person name="Yoshinaga Y."/>
            <person name="Zwiers L.-H."/>
            <person name="Turgeon B."/>
            <person name="Goodwin S."/>
            <person name="Spatafora J."/>
            <person name="Crous P."/>
            <person name="Grigoriev I."/>
        </authorList>
    </citation>
    <scope>NUCLEOTIDE SEQUENCE</scope>
    <source>
        <strain evidence="1">CBS 125425</strain>
    </source>
</reference>
<keyword evidence="2" id="KW-1185">Reference proteome</keyword>
<name>A0A9P4V0X8_9PLEO</name>
<dbReference type="OrthoDB" id="3770097at2759"/>
<accession>A0A9P4V0X8</accession>
<evidence type="ECO:0000313" key="1">
    <source>
        <dbReference type="EMBL" id="KAF2732493.1"/>
    </source>
</evidence>
<dbReference type="Proteomes" id="UP000799444">
    <property type="component" value="Unassembled WGS sequence"/>
</dbReference>
<evidence type="ECO:0000313" key="2">
    <source>
        <dbReference type="Proteomes" id="UP000799444"/>
    </source>
</evidence>
<comment type="caution">
    <text evidence="1">The sequence shown here is derived from an EMBL/GenBank/DDBJ whole genome shotgun (WGS) entry which is preliminary data.</text>
</comment>
<sequence>MQNPGFKSTLTSLYPVNLKSSTTTTSTITIHATATPNMVAPPEALAQLIGDIWPDTIPYKGCMMWALVLLPCWLIIYSSLSWEERRQKARLEDAAKRGMDKILWPRIWNEPDWPNLFGLIELYLGGKIRVGPWKLRDLVERWEDKYYLGRLCRLAIMPCYVQDGGLSTWKERDLSWTGLRLPSYVQSKRRAYLDCIIPHPHEEPRNVLIDLLAEQRDYVATICIRDHRNNRHFRKTKDQAGDRKLKLTGVPLAIGSRSVFPFLLPFKQDTILDEGVDDTFRTWKEYKKAEGLSENGWRLFEQAEQVAFVHIEARDFSQGHRLDEWLFKLAKEANIRDMWFEGDRFNMFEKHLDERV</sequence>
<dbReference type="EMBL" id="ML996176">
    <property type="protein sequence ID" value="KAF2732493.1"/>
    <property type="molecule type" value="Genomic_DNA"/>
</dbReference>
<gene>
    <name evidence="1" type="ORF">EJ04DRAFT_608176</name>
</gene>
<dbReference type="AlphaFoldDB" id="A0A9P4V0X8"/>